<dbReference type="Proteomes" id="UP001597541">
    <property type="component" value="Unassembled WGS sequence"/>
</dbReference>
<keyword evidence="2" id="KW-1185">Reference proteome</keyword>
<gene>
    <name evidence="1" type="ORF">ACFSUF_17370</name>
</gene>
<reference evidence="2" key="1">
    <citation type="journal article" date="2019" name="Int. J. Syst. Evol. Microbiol.">
        <title>The Global Catalogue of Microorganisms (GCM) 10K type strain sequencing project: providing services to taxonomists for standard genome sequencing and annotation.</title>
        <authorList>
            <consortium name="The Broad Institute Genomics Platform"/>
            <consortium name="The Broad Institute Genome Sequencing Center for Infectious Disease"/>
            <person name="Wu L."/>
            <person name="Ma J."/>
        </authorList>
    </citation>
    <scope>NUCLEOTIDE SEQUENCE [LARGE SCALE GENOMIC DNA]</scope>
    <source>
        <strain evidence="2">KCTC 3950</strain>
    </source>
</reference>
<dbReference type="RefSeq" id="WP_377604755.1">
    <property type="nucleotide sequence ID" value="NZ_JBHUME010000010.1"/>
</dbReference>
<accession>A0ABW5PGR3</accession>
<evidence type="ECO:0000313" key="1">
    <source>
        <dbReference type="EMBL" id="MFD2614181.1"/>
    </source>
</evidence>
<organism evidence="1 2">
    <name type="scientific">Paenibacillus gansuensis</name>
    <dbReference type="NCBI Taxonomy" id="306542"/>
    <lineage>
        <taxon>Bacteria</taxon>
        <taxon>Bacillati</taxon>
        <taxon>Bacillota</taxon>
        <taxon>Bacilli</taxon>
        <taxon>Bacillales</taxon>
        <taxon>Paenibacillaceae</taxon>
        <taxon>Paenibacillus</taxon>
    </lineage>
</organism>
<sequence>MKYFEYLDSNKRSLVEQIELIFTLYQVQPVGSGYIDCIIMRNNLKPFIDEISAIGVIISDVSWWCYFDPLNPKGCPHGMGGPKSEYYDGWFSELQNDMFEANKEKVDALINSYDKRCVKSTNMQTLEEIENTLKVPFRYTHSEYIPGNECVVTGIWLHVPDDWKRY</sequence>
<dbReference type="EMBL" id="JBHUME010000010">
    <property type="protein sequence ID" value="MFD2614181.1"/>
    <property type="molecule type" value="Genomic_DNA"/>
</dbReference>
<protein>
    <submittedName>
        <fullName evidence="1">Uncharacterized protein</fullName>
    </submittedName>
</protein>
<proteinExistence type="predicted"/>
<name>A0ABW5PGR3_9BACL</name>
<comment type="caution">
    <text evidence="1">The sequence shown here is derived from an EMBL/GenBank/DDBJ whole genome shotgun (WGS) entry which is preliminary data.</text>
</comment>
<evidence type="ECO:0000313" key="2">
    <source>
        <dbReference type="Proteomes" id="UP001597541"/>
    </source>
</evidence>